<dbReference type="CDD" id="cd00920">
    <property type="entry name" value="Cupredoxin"/>
    <property type="match status" value="1"/>
</dbReference>
<organism evidence="4 5">
    <name type="scientific">Lasallia pustulata</name>
    <dbReference type="NCBI Taxonomy" id="136370"/>
    <lineage>
        <taxon>Eukaryota</taxon>
        <taxon>Fungi</taxon>
        <taxon>Dikarya</taxon>
        <taxon>Ascomycota</taxon>
        <taxon>Pezizomycotina</taxon>
        <taxon>Lecanoromycetes</taxon>
        <taxon>OSLEUM clade</taxon>
        <taxon>Umbilicariomycetidae</taxon>
        <taxon>Umbilicariales</taxon>
        <taxon>Umbilicariaceae</taxon>
        <taxon>Lasallia</taxon>
    </lineage>
</organism>
<dbReference type="AlphaFoldDB" id="A0A1W5DCK1"/>
<dbReference type="InterPro" id="IPR008972">
    <property type="entry name" value="Cupredoxin"/>
</dbReference>
<accession>A0A1W5DCK1</accession>
<feature type="domain" description="Phytocyanin" evidence="3">
    <location>
        <begin position="36"/>
        <end position="112"/>
    </location>
</feature>
<feature type="signal peptide" evidence="2">
    <location>
        <begin position="1"/>
        <end position="17"/>
    </location>
</feature>
<reference evidence="5" key="1">
    <citation type="submission" date="2017-03" db="EMBL/GenBank/DDBJ databases">
        <authorList>
            <person name="Sharma R."/>
            <person name="Thines M."/>
        </authorList>
    </citation>
    <scope>NUCLEOTIDE SEQUENCE [LARGE SCALE GENOMIC DNA]</scope>
</reference>
<keyword evidence="5" id="KW-1185">Reference proteome</keyword>
<feature type="region of interest" description="Disordered" evidence="1">
    <location>
        <begin position="154"/>
        <end position="205"/>
    </location>
</feature>
<dbReference type="SUPFAM" id="SSF49503">
    <property type="entry name" value="Cupredoxins"/>
    <property type="match status" value="1"/>
</dbReference>
<feature type="chain" id="PRO_5013184657" evidence="2">
    <location>
        <begin position="18"/>
        <end position="229"/>
    </location>
</feature>
<dbReference type="Proteomes" id="UP000192927">
    <property type="component" value="Unassembled WGS sequence"/>
</dbReference>
<proteinExistence type="predicted"/>
<name>A0A1W5DCK1_9LECA</name>
<dbReference type="InterPro" id="IPR052953">
    <property type="entry name" value="Ser-rich/MCO-related"/>
</dbReference>
<evidence type="ECO:0000259" key="3">
    <source>
        <dbReference type="Pfam" id="PF02298"/>
    </source>
</evidence>
<sequence>MLPPSVILVFILPFAYATTHVIGVGDGGLVFKPDSITAAAGDMLEFQFYPAEHNVIQGSYSQPCQPVNSSAFYSGYMPVSSGPGSKTFTVMVNDTNPVWFYCSVGSHCQSGMVGVVNPPSDNSMTLAGYKSASSSATSKTPSVVQGGVVAALSSGSSTSSASTSAMSSSMSDTATTTISGSNTMTSATATSSASPTTTAKSGGEMTNKTATWGVLAAGLLTALFTTQMI</sequence>
<evidence type="ECO:0000313" key="5">
    <source>
        <dbReference type="Proteomes" id="UP000192927"/>
    </source>
</evidence>
<dbReference type="GO" id="GO:0009055">
    <property type="term" value="F:electron transfer activity"/>
    <property type="evidence" value="ECO:0007669"/>
    <property type="project" value="InterPro"/>
</dbReference>
<dbReference type="PANTHER" id="PTHR34883:SF15">
    <property type="entry name" value="EXTRACELLULAR SERINE-RICH PROTEIN"/>
    <property type="match status" value="1"/>
</dbReference>
<evidence type="ECO:0000256" key="1">
    <source>
        <dbReference type="SAM" id="MobiDB-lite"/>
    </source>
</evidence>
<evidence type="ECO:0000313" key="4">
    <source>
        <dbReference type="EMBL" id="SLM40878.1"/>
    </source>
</evidence>
<keyword evidence="2" id="KW-0732">Signal</keyword>
<dbReference type="Pfam" id="PF02298">
    <property type="entry name" value="Cu_bind_like"/>
    <property type="match status" value="1"/>
</dbReference>
<feature type="compositionally biased region" description="Low complexity" evidence="1">
    <location>
        <begin position="154"/>
        <end position="201"/>
    </location>
</feature>
<dbReference type="PANTHER" id="PTHR34883">
    <property type="entry name" value="SERINE-RICH PROTEIN, PUTATIVE-RELATED-RELATED"/>
    <property type="match status" value="1"/>
</dbReference>
<protein>
    <submittedName>
        <fullName evidence="4">Plastocyanin-like</fullName>
    </submittedName>
</protein>
<dbReference type="Gene3D" id="2.60.40.420">
    <property type="entry name" value="Cupredoxins - blue copper proteins"/>
    <property type="match status" value="1"/>
</dbReference>
<evidence type="ECO:0000256" key="2">
    <source>
        <dbReference type="SAM" id="SignalP"/>
    </source>
</evidence>
<dbReference type="EMBL" id="FWEW01003742">
    <property type="protein sequence ID" value="SLM40878.1"/>
    <property type="molecule type" value="Genomic_DNA"/>
</dbReference>
<dbReference type="InterPro" id="IPR003245">
    <property type="entry name" value="Phytocyanin_dom"/>
</dbReference>